<protein>
    <submittedName>
        <fullName evidence="1">Uncharacterized protein</fullName>
    </submittedName>
</protein>
<dbReference type="AlphaFoldDB" id="A0A7H8TA31"/>
<organism evidence="1 2">
    <name type="scientific">Streptomyces chartreusis</name>
    <dbReference type="NCBI Taxonomy" id="1969"/>
    <lineage>
        <taxon>Bacteria</taxon>
        <taxon>Bacillati</taxon>
        <taxon>Actinomycetota</taxon>
        <taxon>Actinomycetes</taxon>
        <taxon>Kitasatosporales</taxon>
        <taxon>Streptomycetaceae</taxon>
        <taxon>Streptomyces</taxon>
    </lineage>
</organism>
<dbReference type="EMBL" id="CP056041">
    <property type="protein sequence ID" value="QKZ20277.1"/>
    <property type="molecule type" value="Genomic_DNA"/>
</dbReference>
<gene>
    <name evidence="1" type="ORF">HUT05_24750</name>
</gene>
<dbReference type="RefSeq" id="WP_176576337.1">
    <property type="nucleotide sequence ID" value="NZ_CBDRGH010000069.1"/>
</dbReference>
<evidence type="ECO:0000313" key="2">
    <source>
        <dbReference type="Proteomes" id="UP000509418"/>
    </source>
</evidence>
<name>A0A7H8TA31_STRCX</name>
<reference evidence="1 2" key="1">
    <citation type="submission" date="2020-06" db="EMBL/GenBank/DDBJ databases">
        <title>Genome mining for natural products.</title>
        <authorList>
            <person name="Zhang B."/>
            <person name="Shi J."/>
            <person name="Ge H."/>
        </authorList>
    </citation>
    <scope>NUCLEOTIDE SEQUENCE [LARGE SCALE GENOMIC DNA]</scope>
    <source>
        <strain evidence="1 2">NA02069</strain>
    </source>
</reference>
<evidence type="ECO:0000313" key="1">
    <source>
        <dbReference type="EMBL" id="QKZ20277.1"/>
    </source>
</evidence>
<keyword evidence="2" id="KW-1185">Reference proteome</keyword>
<proteinExistence type="predicted"/>
<accession>A0A7H8TA31</accession>
<dbReference type="Proteomes" id="UP000509418">
    <property type="component" value="Chromosome"/>
</dbReference>
<sequence>MPGKVICEICDEERVAADEEGVCALCHDENAHDTAAELRAAGIDPEDPPVVMAAECARRIFR</sequence>